<organism evidence="14 15">
    <name type="scientific">Rhodophyticola porphyridii</name>
    <dbReference type="NCBI Taxonomy" id="1852017"/>
    <lineage>
        <taxon>Bacteria</taxon>
        <taxon>Pseudomonadati</taxon>
        <taxon>Pseudomonadota</taxon>
        <taxon>Alphaproteobacteria</taxon>
        <taxon>Rhodobacterales</taxon>
        <taxon>Roseobacteraceae</taxon>
        <taxon>Rhodophyticola</taxon>
    </lineage>
</organism>
<comment type="similarity">
    <text evidence="2 12">Belongs to the peptidase M48B family.</text>
</comment>
<sequence length="287" mass="30610">MGYLRTAMLLAAMTALFGGVGLMLGGQTGLIVALALAAAMNLFAWWQSDKMVLRMHNAHEVSAQTAPDLVGLVHELADNAGMPRPKVYLIDTDQPNAFATGRNPENAAVAATTGLLRGLSREEIAGVMAHELAHIQNRDTLIMTITATLAGAIGLLANFAFFFRGGRDNPLGIIGLLATMILAPLAAALVQMAISRAREYEADRIGAEICGQPLWLASALSKIATFAQRIDMNTAERNPATAHMFIINPLHAHAHDRLFSTHPDTANRIAKLREMAGGTRGTGGPWT</sequence>
<evidence type="ECO:0000256" key="9">
    <source>
        <dbReference type="ARBA" id="ARBA00022989"/>
    </source>
</evidence>
<proteinExistence type="inferred from homology"/>
<keyword evidence="3 12" id="KW-1003">Cell membrane</keyword>
<evidence type="ECO:0000256" key="7">
    <source>
        <dbReference type="ARBA" id="ARBA00022801"/>
    </source>
</evidence>
<dbReference type="Proteomes" id="UP000281343">
    <property type="component" value="Unassembled WGS sequence"/>
</dbReference>
<evidence type="ECO:0000259" key="13">
    <source>
        <dbReference type="Pfam" id="PF01435"/>
    </source>
</evidence>
<dbReference type="PANTHER" id="PTHR43221">
    <property type="entry name" value="PROTEASE HTPX"/>
    <property type="match status" value="1"/>
</dbReference>
<dbReference type="GO" id="GO:0006508">
    <property type="term" value="P:proteolysis"/>
    <property type="evidence" value="ECO:0007669"/>
    <property type="project" value="UniProtKB-KW"/>
</dbReference>
<evidence type="ECO:0000313" key="15">
    <source>
        <dbReference type="Proteomes" id="UP000281343"/>
    </source>
</evidence>
<evidence type="ECO:0000256" key="12">
    <source>
        <dbReference type="HAMAP-Rule" id="MF_00188"/>
    </source>
</evidence>
<name>A0A3L9Y4Y5_9RHOB</name>
<dbReference type="AlphaFoldDB" id="A0A3L9Y4Y5"/>
<dbReference type="EC" id="3.4.24.-" evidence="12"/>
<feature type="binding site" evidence="12">
    <location>
        <position position="130"/>
    </location>
    <ligand>
        <name>Zn(2+)</name>
        <dbReference type="ChEBI" id="CHEBI:29105"/>
        <note>catalytic</note>
    </ligand>
</feature>
<dbReference type="Gene3D" id="3.30.2010.10">
    <property type="entry name" value="Metalloproteases ('zincins'), catalytic domain"/>
    <property type="match status" value="1"/>
</dbReference>
<keyword evidence="9 12" id="KW-1133">Transmembrane helix</keyword>
<dbReference type="HAMAP" id="MF_00188">
    <property type="entry name" value="Pept_M48_protease_HtpX"/>
    <property type="match status" value="1"/>
</dbReference>
<keyword evidence="8 12" id="KW-0862">Zinc</keyword>
<feature type="active site" evidence="12">
    <location>
        <position position="131"/>
    </location>
</feature>
<reference evidence="14 15" key="1">
    <citation type="submission" date="2018-10" db="EMBL/GenBank/DDBJ databases">
        <authorList>
            <person name="Jung H.S."/>
            <person name="Jeon C.O."/>
        </authorList>
    </citation>
    <scope>NUCLEOTIDE SEQUENCE [LARGE SCALE GENOMIC DNA]</scope>
    <source>
        <strain evidence="14 15">MA-7-27</strain>
    </source>
</reference>
<keyword evidence="15" id="KW-1185">Reference proteome</keyword>
<dbReference type="InterPro" id="IPR001915">
    <property type="entry name" value="Peptidase_M48"/>
</dbReference>
<evidence type="ECO:0000256" key="4">
    <source>
        <dbReference type="ARBA" id="ARBA00022670"/>
    </source>
</evidence>
<evidence type="ECO:0000256" key="6">
    <source>
        <dbReference type="ARBA" id="ARBA00022723"/>
    </source>
</evidence>
<dbReference type="InterPro" id="IPR050083">
    <property type="entry name" value="HtpX_protease"/>
</dbReference>
<dbReference type="EMBL" id="RCNT01000001">
    <property type="protein sequence ID" value="RMA43829.1"/>
    <property type="molecule type" value="Genomic_DNA"/>
</dbReference>
<feature type="transmembrane region" description="Helical" evidence="12">
    <location>
        <begin position="7"/>
        <end position="24"/>
    </location>
</feature>
<evidence type="ECO:0000256" key="10">
    <source>
        <dbReference type="ARBA" id="ARBA00023049"/>
    </source>
</evidence>
<comment type="cofactor">
    <cofactor evidence="12">
        <name>Zn(2+)</name>
        <dbReference type="ChEBI" id="CHEBI:29105"/>
    </cofactor>
    <text evidence="12">Binds 1 zinc ion per subunit.</text>
</comment>
<comment type="subcellular location">
    <subcellularLocation>
        <location evidence="1 12">Cell membrane</location>
        <topology evidence="1 12">Multi-pass membrane protein</topology>
    </subcellularLocation>
</comment>
<dbReference type="GO" id="GO:0008270">
    <property type="term" value="F:zinc ion binding"/>
    <property type="evidence" value="ECO:0007669"/>
    <property type="project" value="UniProtKB-UniRule"/>
</dbReference>
<accession>A0A3L9Y4Y5</accession>
<keyword evidence="5 12" id="KW-0812">Transmembrane</keyword>
<evidence type="ECO:0000256" key="5">
    <source>
        <dbReference type="ARBA" id="ARBA00022692"/>
    </source>
</evidence>
<keyword evidence="10 12" id="KW-0482">Metalloprotease</keyword>
<keyword evidence="6 12" id="KW-0479">Metal-binding</keyword>
<dbReference type="PANTHER" id="PTHR43221:SF1">
    <property type="entry name" value="PROTEASE HTPX"/>
    <property type="match status" value="1"/>
</dbReference>
<dbReference type="InterPro" id="IPR022919">
    <property type="entry name" value="Pept_M48_protease_HtpX"/>
</dbReference>
<gene>
    <name evidence="12 14" type="primary">htpX</name>
    <name evidence="14" type="ORF">D9R08_02585</name>
</gene>
<evidence type="ECO:0000256" key="11">
    <source>
        <dbReference type="ARBA" id="ARBA00023136"/>
    </source>
</evidence>
<dbReference type="NCBIfam" id="NF002826">
    <property type="entry name" value="PRK03001.1"/>
    <property type="match status" value="1"/>
</dbReference>
<dbReference type="RefSeq" id="WP_121896419.1">
    <property type="nucleotide sequence ID" value="NZ_RCNT01000001.1"/>
</dbReference>
<dbReference type="CDD" id="cd07336">
    <property type="entry name" value="M48B_HtpX_like"/>
    <property type="match status" value="1"/>
</dbReference>
<dbReference type="GO" id="GO:0005886">
    <property type="term" value="C:plasma membrane"/>
    <property type="evidence" value="ECO:0007669"/>
    <property type="project" value="UniProtKB-SubCell"/>
</dbReference>
<feature type="domain" description="Peptidase M48" evidence="13">
    <location>
        <begin position="65"/>
        <end position="275"/>
    </location>
</feature>
<evidence type="ECO:0000313" key="14">
    <source>
        <dbReference type="EMBL" id="RMA43829.1"/>
    </source>
</evidence>
<evidence type="ECO:0000256" key="8">
    <source>
        <dbReference type="ARBA" id="ARBA00022833"/>
    </source>
</evidence>
<feature type="binding site" evidence="12">
    <location>
        <position position="199"/>
    </location>
    <ligand>
        <name>Zn(2+)</name>
        <dbReference type="ChEBI" id="CHEBI:29105"/>
        <note>catalytic</note>
    </ligand>
</feature>
<dbReference type="NCBIfam" id="NF002363">
    <property type="entry name" value="PRK01345.1"/>
    <property type="match status" value="1"/>
</dbReference>
<feature type="transmembrane region" description="Helical" evidence="12">
    <location>
        <begin position="141"/>
        <end position="161"/>
    </location>
</feature>
<feature type="transmembrane region" description="Helical" evidence="12">
    <location>
        <begin position="173"/>
        <end position="194"/>
    </location>
</feature>
<keyword evidence="11 12" id="KW-0472">Membrane</keyword>
<evidence type="ECO:0000256" key="1">
    <source>
        <dbReference type="ARBA" id="ARBA00004651"/>
    </source>
</evidence>
<keyword evidence="7 12" id="KW-0378">Hydrolase</keyword>
<dbReference type="OrthoDB" id="15218at2"/>
<keyword evidence="4 12" id="KW-0645">Protease</keyword>
<evidence type="ECO:0000256" key="3">
    <source>
        <dbReference type="ARBA" id="ARBA00022475"/>
    </source>
</evidence>
<evidence type="ECO:0000256" key="2">
    <source>
        <dbReference type="ARBA" id="ARBA00009779"/>
    </source>
</evidence>
<protein>
    <recommendedName>
        <fullName evidence="12">Protease HtpX homolog</fullName>
        <ecNumber evidence="12">3.4.24.-</ecNumber>
    </recommendedName>
</protein>
<dbReference type="GO" id="GO:0004222">
    <property type="term" value="F:metalloendopeptidase activity"/>
    <property type="evidence" value="ECO:0007669"/>
    <property type="project" value="UniProtKB-UniRule"/>
</dbReference>
<feature type="binding site" evidence="12">
    <location>
        <position position="134"/>
    </location>
    <ligand>
        <name>Zn(2+)</name>
        <dbReference type="ChEBI" id="CHEBI:29105"/>
        <note>catalytic</note>
    </ligand>
</feature>
<feature type="transmembrane region" description="Helical" evidence="12">
    <location>
        <begin position="30"/>
        <end position="46"/>
    </location>
</feature>
<comment type="caution">
    <text evidence="14">The sequence shown here is derived from an EMBL/GenBank/DDBJ whole genome shotgun (WGS) entry which is preliminary data.</text>
</comment>
<dbReference type="Pfam" id="PF01435">
    <property type="entry name" value="Peptidase_M48"/>
    <property type="match status" value="1"/>
</dbReference>